<dbReference type="AlphaFoldDB" id="A0A016U5D7"/>
<sequence length="79" mass="8962">MSNTSIDGTLSHTFRDSMDLAKFEPFRDFVDDPPIYLLATHLSCIYSVPVFVIAVYCIVYASPPAMGSMKWIQLIQVTW</sequence>
<keyword evidence="1" id="KW-0472">Membrane</keyword>
<name>A0A016U5D7_9BILA</name>
<keyword evidence="1" id="KW-1133">Transmembrane helix</keyword>
<reference evidence="3" key="1">
    <citation type="journal article" date="2015" name="Nat. Genet.">
        <title>The genome and transcriptome of the zoonotic hookworm Ancylostoma ceylanicum identify infection-specific gene families.</title>
        <authorList>
            <person name="Schwarz E.M."/>
            <person name="Hu Y."/>
            <person name="Antoshechkin I."/>
            <person name="Miller M.M."/>
            <person name="Sternberg P.W."/>
            <person name="Aroian R.V."/>
        </authorList>
    </citation>
    <scope>NUCLEOTIDE SEQUENCE</scope>
    <source>
        <strain evidence="3">HY135</strain>
    </source>
</reference>
<evidence type="ECO:0000256" key="1">
    <source>
        <dbReference type="SAM" id="Phobius"/>
    </source>
</evidence>
<keyword evidence="3" id="KW-1185">Reference proteome</keyword>
<protein>
    <submittedName>
        <fullName evidence="2">Uncharacterized protein</fullName>
    </submittedName>
</protein>
<evidence type="ECO:0000313" key="3">
    <source>
        <dbReference type="Proteomes" id="UP000024635"/>
    </source>
</evidence>
<dbReference type="InterPro" id="IPR019422">
    <property type="entry name" value="7TM_GPCR_serpentine_rcpt_Srh"/>
</dbReference>
<evidence type="ECO:0000313" key="2">
    <source>
        <dbReference type="EMBL" id="EYC09838.1"/>
    </source>
</evidence>
<dbReference type="EMBL" id="JARK01001394">
    <property type="protein sequence ID" value="EYC09838.1"/>
    <property type="molecule type" value="Genomic_DNA"/>
</dbReference>
<dbReference type="OrthoDB" id="10381282at2759"/>
<comment type="caution">
    <text evidence="2">The sequence shown here is derived from an EMBL/GenBank/DDBJ whole genome shotgun (WGS) entry which is preliminary data.</text>
</comment>
<proteinExistence type="predicted"/>
<feature type="transmembrane region" description="Helical" evidence="1">
    <location>
        <begin position="35"/>
        <end position="61"/>
    </location>
</feature>
<dbReference type="Proteomes" id="UP000024635">
    <property type="component" value="Unassembled WGS sequence"/>
</dbReference>
<accession>A0A016U5D7</accession>
<keyword evidence="1" id="KW-0812">Transmembrane</keyword>
<gene>
    <name evidence="2" type="primary">Acey_s0058.g2846</name>
    <name evidence="2" type="ORF">Y032_0058g2846</name>
</gene>
<organism evidence="2 3">
    <name type="scientific">Ancylostoma ceylanicum</name>
    <dbReference type="NCBI Taxonomy" id="53326"/>
    <lineage>
        <taxon>Eukaryota</taxon>
        <taxon>Metazoa</taxon>
        <taxon>Ecdysozoa</taxon>
        <taxon>Nematoda</taxon>
        <taxon>Chromadorea</taxon>
        <taxon>Rhabditida</taxon>
        <taxon>Rhabditina</taxon>
        <taxon>Rhabditomorpha</taxon>
        <taxon>Strongyloidea</taxon>
        <taxon>Ancylostomatidae</taxon>
        <taxon>Ancylostomatinae</taxon>
        <taxon>Ancylostoma</taxon>
    </lineage>
</organism>
<dbReference type="Pfam" id="PF10318">
    <property type="entry name" value="7TM_GPCR_Srh"/>
    <property type="match status" value="1"/>
</dbReference>